<protein>
    <submittedName>
        <fullName evidence="1">Uncharacterized protein</fullName>
    </submittedName>
</protein>
<sequence>MAPTLLSFVSCLQGCRAYHSRPNSIQSAFDVITYEDNSQDFLTKTTARRKKSAYVRISVQAQIGYFLETPFSSVTIVFRQ</sequence>
<evidence type="ECO:0000313" key="2">
    <source>
        <dbReference type="Proteomes" id="UP001176059"/>
    </source>
</evidence>
<organism evidence="1 2">
    <name type="scientific">Lentinula guzmanii</name>
    <dbReference type="NCBI Taxonomy" id="2804957"/>
    <lineage>
        <taxon>Eukaryota</taxon>
        <taxon>Fungi</taxon>
        <taxon>Dikarya</taxon>
        <taxon>Basidiomycota</taxon>
        <taxon>Agaricomycotina</taxon>
        <taxon>Agaricomycetes</taxon>
        <taxon>Agaricomycetidae</taxon>
        <taxon>Agaricales</taxon>
        <taxon>Marasmiineae</taxon>
        <taxon>Omphalotaceae</taxon>
        <taxon>Lentinula</taxon>
    </lineage>
</organism>
<dbReference type="AlphaFoldDB" id="A0AA38N0F7"/>
<keyword evidence="2" id="KW-1185">Reference proteome</keyword>
<accession>A0AA38N0F7</accession>
<comment type="caution">
    <text evidence="1">The sequence shown here is derived from an EMBL/GenBank/DDBJ whole genome shotgun (WGS) entry which is preliminary data.</text>
</comment>
<proteinExistence type="predicted"/>
<dbReference type="EMBL" id="JANVFO010000031">
    <property type="protein sequence ID" value="KAJ3731373.1"/>
    <property type="molecule type" value="Genomic_DNA"/>
</dbReference>
<reference evidence="1" key="2">
    <citation type="journal article" date="2023" name="Proc. Natl. Acad. Sci. U.S.A.">
        <title>A global phylogenomic analysis of the shiitake genus Lentinula.</title>
        <authorList>
            <person name="Sierra-Patev S."/>
            <person name="Min B."/>
            <person name="Naranjo-Ortiz M."/>
            <person name="Looney B."/>
            <person name="Konkel Z."/>
            <person name="Slot J.C."/>
            <person name="Sakamoto Y."/>
            <person name="Steenwyk J.L."/>
            <person name="Rokas A."/>
            <person name="Carro J."/>
            <person name="Camarero S."/>
            <person name="Ferreira P."/>
            <person name="Molpeceres G."/>
            <person name="Ruiz-Duenas F.J."/>
            <person name="Serrano A."/>
            <person name="Henrissat B."/>
            <person name="Drula E."/>
            <person name="Hughes K.W."/>
            <person name="Mata J.L."/>
            <person name="Ishikawa N.K."/>
            <person name="Vargas-Isla R."/>
            <person name="Ushijima S."/>
            <person name="Smith C.A."/>
            <person name="Donoghue J."/>
            <person name="Ahrendt S."/>
            <person name="Andreopoulos W."/>
            <person name="He G."/>
            <person name="LaButti K."/>
            <person name="Lipzen A."/>
            <person name="Ng V."/>
            <person name="Riley R."/>
            <person name="Sandor L."/>
            <person name="Barry K."/>
            <person name="Martinez A.T."/>
            <person name="Xiao Y."/>
            <person name="Gibbons J.G."/>
            <person name="Terashima K."/>
            <person name="Grigoriev I.V."/>
            <person name="Hibbett D."/>
        </authorList>
    </citation>
    <scope>NUCLEOTIDE SEQUENCE</scope>
    <source>
        <strain evidence="1">ET3784</strain>
    </source>
</reference>
<dbReference type="Proteomes" id="UP001176059">
    <property type="component" value="Unassembled WGS sequence"/>
</dbReference>
<evidence type="ECO:0000313" key="1">
    <source>
        <dbReference type="EMBL" id="KAJ3731373.1"/>
    </source>
</evidence>
<gene>
    <name evidence="1" type="ORF">DFJ43DRAFT_1079896</name>
</gene>
<reference evidence="1" key="1">
    <citation type="submission" date="2022-08" db="EMBL/GenBank/DDBJ databases">
        <authorList>
            <consortium name="DOE Joint Genome Institute"/>
            <person name="Min B."/>
            <person name="Sierra-Patev S."/>
            <person name="Naranjo-Ortiz M."/>
            <person name="Looney B."/>
            <person name="Konkel Z."/>
            <person name="Slot J.C."/>
            <person name="Sakamoto Y."/>
            <person name="Steenwyk J.L."/>
            <person name="Rokas A."/>
            <person name="Carro J."/>
            <person name="Camarero S."/>
            <person name="Ferreira P."/>
            <person name="Molpeceres G."/>
            <person name="Ruiz-duenas F.J."/>
            <person name="Serrano A."/>
            <person name="Henrissat B."/>
            <person name="Drula E."/>
            <person name="Hughes K.W."/>
            <person name="Mata J.L."/>
            <person name="Ishikawa N.K."/>
            <person name="Vargas-Isla R."/>
            <person name="Ushijima S."/>
            <person name="Smith C.A."/>
            <person name="Ahrendt S."/>
            <person name="Andreopoulos W."/>
            <person name="He G."/>
            <person name="LaButti K."/>
            <person name="Lipzen A."/>
            <person name="Ng V."/>
            <person name="Riley R."/>
            <person name="Sandor L."/>
            <person name="Barry K."/>
            <person name="Martinez A.T."/>
            <person name="Xiao Y."/>
            <person name="Gibbons J.G."/>
            <person name="Terashima K."/>
            <person name="Hibbett D.S."/>
            <person name="Grigoriev I.V."/>
        </authorList>
    </citation>
    <scope>NUCLEOTIDE SEQUENCE</scope>
    <source>
        <strain evidence="1">ET3784</strain>
    </source>
</reference>
<name>A0AA38N0F7_9AGAR</name>